<dbReference type="InterPro" id="IPR050259">
    <property type="entry name" value="SDR"/>
</dbReference>
<evidence type="ECO:0000256" key="1">
    <source>
        <dbReference type="ARBA" id="ARBA00006484"/>
    </source>
</evidence>
<dbReference type="PRINTS" id="PR00081">
    <property type="entry name" value="GDHRDH"/>
</dbReference>
<dbReference type="SUPFAM" id="SSF51735">
    <property type="entry name" value="NAD(P)-binding Rossmann-fold domains"/>
    <property type="match status" value="1"/>
</dbReference>
<dbReference type="AlphaFoldDB" id="A0A0B4DHW7"/>
<organism evidence="3 4">
    <name type="scientific">Chryseobacterium taiwanense</name>
    <dbReference type="NCBI Taxonomy" id="363331"/>
    <lineage>
        <taxon>Bacteria</taxon>
        <taxon>Pseudomonadati</taxon>
        <taxon>Bacteroidota</taxon>
        <taxon>Flavobacteriia</taxon>
        <taxon>Flavobacteriales</taxon>
        <taxon>Weeksellaceae</taxon>
        <taxon>Chryseobacterium group</taxon>
        <taxon>Chryseobacterium</taxon>
    </lineage>
</organism>
<evidence type="ECO:0000313" key="3">
    <source>
        <dbReference type="EMBL" id="KIC64035.1"/>
    </source>
</evidence>
<dbReference type="FunFam" id="3.40.50.720:FF:000084">
    <property type="entry name" value="Short-chain dehydrogenase reductase"/>
    <property type="match status" value="1"/>
</dbReference>
<evidence type="ECO:0000256" key="2">
    <source>
        <dbReference type="RuleBase" id="RU000363"/>
    </source>
</evidence>
<sequence length="265" mass="28484">MDIQLKGKRALVTGSSSGLGEAIAKMLADEGATVIIHGRDKDRAEKVANSILEKGGIAEVAIGDLSTDEGADQVAEAALKSGQIDILVNNAGATSHKSWGEATADDWLDIYNTNVVSYVRMIQRIVPQMKKLGWGRVIHIGGGLGIQPIKEQPHYNATLAARHNVSVSLARSLKETGITSNVVSPGAIINPMVEDWLKNAAPKFNWGTDMEEIKYRAVQDLIPNDTGRFGEPEEIAGTVLYLCSRFSDYISGSVIRVDGGTIRCL</sequence>
<dbReference type="InterPro" id="IPR002347">
    <property type="entry name" value="SDR_fam"/>
</dbReference>
<protein>
    <submittedName>
        <fullName evidence="3">Short-chain dehydrogenase</fullName>
    </submittedName>
</protein>
<dbReference type="STRING" id="363331.RM51_04765"/>
<name>A0A0B4DHW7_9FLAO</name>
<dbReference type="Gene3D" id="3.40.50.720">
    <property type="entry name" value="NAD(P)-binding Rossmann-like Domain"/>
    <property type="match status" value="1"/>
</dbReference>
<dbReference type="OrthoDB" id="9804774at2"/>
<dbReference type="PRINTS" id="PR00080">
    <property type="entry name" value="SDRFAMILY"/>
</dbReference>
<comment type="similarity">
    <text evidence="1 2">Belongs to the short-chain dehydrogenases/reductases (SDR) family.</text>
</comment>
<comment type="caution">
    <text evidence="3">The sequence shown here is derived from an EMBL/GenBank/DDBJ whole genome shotgun (WGS) entry which is preliminary data.</text>
</comment>
<dbReference type="Pfam" id="PF00106">
    <property type="entry name" value="adh_short"/>
    <property type="match status" value="1"/>
</dbReference>
<gene>
    <name evidence="3" type="ORF">RM51_04765</name>
</gene>
<dbReference type="RefSeq" id="WP_039365677.1">
    <property type="nucleotide sequence ID" value="NZ_JWTA01000004.1"/>
</dbReference>
<dbReference type="EMBL" id="JWTA01000004">
    <property type="protein sequence ID" value="KIC64035.1"/>
    <property type="molecule type" value="Genomic_DNA"/>
</dbReference>
<reference evidence="3 4" key="1">
    <citation type="submission" date="2014-12" db="EMBL/GenBank/DDBJ databases">
        <title>Genome sequencing of Chryseobacterium taiwanense TPW19.</title>
        <authorList>
            <person name="Tan P.W."/>
            <person name="Chan K.-G."/>
        </authorList>
    </citation>
    <scope>NUCLEOTIDE SEQUENCE [LARGE SCALE GENOMIC DNA]</scope>
    <source>
        <strain evidence="3 4">TPW19</strain>
    </source>
</reference>
<dbReference type="PANTHER" id="PTHR42879">
    <property type="entry name" value="3-OXOACYL-(ACYL-CARRIER-PROTEIN) REDUCTASE"/>
    <property type="match status" value="1"/>
</dbReference>
<dbReference type="Proteomes" id="UP000031167">
    <property type="component" value="Unassembled WGS sequence"/>
</dbReference>
<keyword evidence="4" id="KW-1185">Reference proteome</keyword>
<accession>A0A0B4DHW7</accession>
<proteinExistence type="inferred from homology"/>
<dbReference type="InterPro" id="IPR036291">
    <property type="entry name" value="NAD(P)-bd_dom_sf"/>
</dbReference>
<evidence type="ECO:0000313" key="4">
    <source>
        <dbReference type="Proteomes" id="UP000031167"/>
    </source>
</evidence>